<feature type="coiled-coil region" evidence="1">
    <location>
        <begin position="159"/>
        <end position="234"/>
    </location>
</feature>
<keyword evidence="1" id="KW-0175">Coiled coil</keyword>
<proteinExistence type="predicted"/>
<sequence>MEMHALIKRHAAAGWRHRWKALALAWLVCTLGWTAVQLMPNRYQAQARIYADPDALLGTVLRGIAIDPTPAGQVEMLQRTLLSRPNVERIIARTGLDLRAATPDAQEGMVLRLMTDIRLTPSTRNLFTIEYRDTDPQMAKDVVQAVLTLFAEAATGTDRRQMENARSFVARQIASYEQQLREAERRRADFQARYADLLALDGNVPRLDAIRSRLQQLRGELEDAITRRDLLKQQIAEAPAVARRGGISAQAADAERRLRELRLRYTDQHPDVIAARNQLAAARAAPRPADTGAAPARPSQEQQQHALQLVDAEAAVASLERQVRDGELELERLTDMARNAPGVQAEFLALDRDYTVMRRNYEELLARRESIQIGEAARTSAERAKVEIIDPPTVPTLPVAPKRGLMAAAVLVVGLAAGVGLAVLLVQLDGAFYTPGELRRIGLPVLGVVSDARPKRHAADTAAFASGVALLLLACGGVIGGSGLMARFIA</sequence>
<keyword evidence="3" id="KW-0472">Membrane</keyword>
<organism evidence="5 6">
    <name type="scientific">Neoroseomonas terrae</name>
    <dbReference type="NCBI Taxonomy" id="424799"/>
    <lineage>
        <taxon>Bacteria</taxon>
        <taxon>Pseudomonadati</taxon>
        <taxon>Pseudomonadota</taxon>
        <taxon>Alphaproteobacteria</taxon>
        <taxon>Acetobacterales</taxon>
        <taxon>Acetobacteraceae</taxon>
        <taxon>Neoroseomonas</taxon>
    </lineage>
</organism>
<feature type="transmembrane region" description="Helical" evidence="3">
    <location>
        <begin position="463"/>
        <end position="489"/>
    </location>
</feature>
<dbReference type="Proteomes" id="UP000698752">
    <property type="component" value="Unassembled WGS sequence"/>
</dbReference>
<dbReference type="PANTHER" id="PTHR32309">
    <property type="entry name" value="TYROSINE-PROTEIN KINASE"/>
    <property type="match status" value="1"/>
</dbReference>
<gene>
    <name evidence="5" type="ORF">GXW78_15390</name>
</gene>
<evidence type="ECO:0000256" key="3">
    <source>
        <dbReference type="SAM" id="Phobius"/>
    </source>
</evidence>
<protein>
    <recommendedName>
        <fullName evidence="4">Tyrosine-protein kinase G-rich domain-containing protein</fullName>
    </recommendedName>
</protein>
<feature type="domain" description="Tyrosine-protein kinase G-rich" evidence="4">
    <location>
        <begin position="343"/>
        <end position="424"/>
    </location>
</feature>
<feature type="compositionally biased region" description="Low complexity" evidence="2">
    <location>
        <begin position="281"/>
        <end position="298"/>
    </location>
</feature>
<evidence type="ECO:0000256" key="1">
    <source>
        <dbReference type="SAM" id="Coils"/>
    </source>
</evidence>
<dbReference type="RefSeq" id="WP_211869720.1">
    <property type="nucleotide sequence ID" value="NZ_JAAEDI010000015.1"/>
</dbReference>
<dbReference type="EMBL" id="JAAEDI010000015">
    <property type="protein sequence ID" value="MBR0651056.1"/>
    <property type="molecule type" value="Genomic_DNA"/>
</dbReference>
<dbReference type="PANTHER" id="PTHR32309:SF13">
    <property type="entry name" value="FERRIC ENTEROBACTIN TRANSPORT PROTEIN FEPE"/>
    <property type="match status" value="1"/>
</dbReference>
<name>A0ABS5EJ50_9PROT</name>
<feature type="transmembrane region" description="Helical" evidence="3">
    <location>
        <begin position="405"/>
        <end position="426"/>
    </location>
</feature>
<dbReference type="InterPro" id="IPR050445">
    <property type="entry name" value="Bact_polysacc_biosynth/exp"/>
</dbReference>
<reference evidence="6" key="1">
    <citation type="journal article" date="2021" name="Syst. Appl. Microbiol.">
        <title>Roseomonas hellenica sp. nov., isolated from roots of wild-growing Alkanna tinctoria.</title>
        <authorList>
            <person name="Rat A."/>
            <person name="Naranjo H.D."/>
            <person name="Lebbe L."/>
            <person name="Cnockaert M."/>
            <person name="Krigas N."/>
            <person name="Grigoriadou K."/>
            <person name="Maloupa E."/>
            <person name="Willems A."/>
        </authorList>
    </citation>
    <scope>NUCLEOTIDE SEQUENCE [LARGE SCALE GENOMIC DNA]</scope>
    <source>
        <strain evidence="6">LMG 31159</strain>
    </source>
</reference>
<evidence type="ECO:0000259" key="4">
    <source>
        <dbReference type="Pfam" id="PF13807"/>
    </source>
</evidence>
<dbReference type="Pfam" id="PF13807">
    <property type="entry name" value="GNVR"/>
    <property type="match status" value="1"/>
</dbReference>
<evidence type="ECO:0000256" key="2">
    <source>
        <dbReference type="SAM" id="MobiDB-lite"/>
    </source>
</evidence>
<feature type="region of interest" description="Disordered" evidence="2">
    <location>
        <begin position="281"/>
        <end position="305"/>
    </location>
</feature>
<dbReference type="InterPro" id="IPR032807">
    <property type="entry name" value="GNVR"/>
</dbReference>
<accession>A0ABS5EJ50</accession>
<keyword evidence="3" id="KW-1133">Transmembrane helix</keyword>
<keyword evidence="6" id="KW-1185">Reference proteome</keyword>
<evidence type="ECO:0000313" key="5">
    <source>
        <dbReference type="EMBL" id="MBR0651056.1"/>
    </source>
</evidence>
<evidence type="ECO:0000313" key="6">
    <source>
        <dbReference type="Proteomes" id="UP000698752"/>
    </source>
</evidence>
<comment type="caution">
    <text evidence="5">The sequence shown here is derived from an EMBL/GenBank/DDBJ whole genome shotgun (WGS) entry which is preliminary data.</text>
</comment>
<dbReference type="NCBIfam" id="TIGR03007">
    <property type="entry name" value="pepcterm_ChnLen"/>
    <property type="match status" value="1"/>
</dbReference>
<dbReference type="InterPro" id="IPR014345">
    <property type="entry name" value="XrtA_polysacc_chain"/>
</dbReference>
<keyword evidence="3" id="KW-0812">Transmembrane</keyword>